<keyword evidence="5" id="KW-0418">Kinase</keyword>
<keyword evidence="6" id="KW-0902">Two-component regulatory system</keyword>
<dbReference type="SMART" id="SM00388">
    <property type="entry name" value="HisKA"/>
    <property type="match status" value="1"/>
</dbReference>
<dbReference type="InterPro" id="IPR004358">
    <property type="entry name" value="Sig_transdc_His_kin-like_C"/>
</dbReference>
<feature type="transmembrane region" description="Helical" evidence="8">
    <location>
        <begin position="89"/>
        <end position="111"/>
    </location>
</feature>
<gene>
    <name evidence="10" type="ORF">AVDCRST_MAG63-4549</name>
</gene>
<dbReference type="Gene3D" id="1.10.287.130">
    <property type="match status" value="1"/>
</dbReference>
<accession>A0A6J4K1U1</accession>
<dbReference type="InterPro" id="IPR036890">
    <property type="entry name" value="HATPase_C_sf"/>
</dbReference>
<dbReference type="InterPro" id="IPR036097">
    <property type="entry name" value="HisK_dim/P_sf"/>
</dbReference>
<dbReference type="GO" id="GO:0000155">
    <property type="term" value="F:phosphorelay sensor kinase activity"/>
    <property type="evidence" value="ECO:0007669"/>
    <property type="project" value="InterPro"/>
</dbReference>
<keyword evidence="3" id="KW-0597">Phosphoprotein</keyword>
<dbReference type="PRINTS" id="PR00344">
    <property type="entry name" value="BCTRLSENSOR"/>
</dbReference>
<dbReference type="EMBL" id="CADCTO010000635">
    <property type="protein sequence ID" value="CAA9293448.1"/>
    <property type="molecule type" value="Genomic_DNA"/>
</dbReference>
<dbReference type="InterPro" id="IPR003594">
    <property type="entry name" value="HATPase_dom"/>
</dbReference>
<dbReference type="CDD" id="cd00082">
    <property type="entry name" value="HisKA"/>
    <property type="match status" value="1"/>
</dbReference>
<dbReference type="SUPFAM" id="SSF47384">
    <property type="entry name" value="Homodimeric domain of signal transducing histidine kinase"/>
    <property type="match status" value="1"/>
</dbReference>
<evidence type="ECO:0000256" key="7">
    <source>
        <dbReference type="SAM" id="Coils"/>
    </source>
</evidence>
<dbReference type="InterPro" id="IPR050736">
    <property type="entry name" value="Sensor_HK_Regulatory"/>
</dbReference>
<name>A0A6J4K1U1_9BACT</name>
<keyword evidence="8" id="KW-0472">Membrane</keyword>
<evidence type="ECO:0000256" key="6">
    <source>
        <dbReference type="ARBA" id="ARBA00023012"/>
    </source>
</evidence>
<feature type="coiled-coil region" evidence="7">
    <location>
        <begin position="121"/>
        <end position="151"/>
    </location>
</feature>
<keyword evidence="8" id="KW-1133">Transmembrane helix</keyword>
<dbReference type="Gene3D" id="3.30.565.10">
    <property type="entry name" value="Histidine kinase-like ATPase, C-terminal domain"/>
    <property type="match status" value="1"/>
</dbReference>
<dbReference type="PANTHER" id="PTHR43711">
    <property type="entry name" value="TWO-COMPONENT HISTIDINE KINASE"/>
    <property type="match status" value="1"/>
</dbReference>
<dbReference type="CDD" id="cd16922">
    <property type="entry name" value="HATPase_EvgS-ArcB-TorS-like"/>
    <property type="match status" value="1"/>
</dbReference>
<evidence type="ECO:0000256" key="1">
    <source>
        <dbReference type="ARBA" id="ARBA00000085"/>
    </source>
</evidence>
<dbReference type="InterPro" id="IPR005467">
    <property type="entry name" value="His_kinase_dom"/>
</dbReference>
<keyword evidence="7" id="KW-0175">Coiled coil</keyword>
<evidence type="ECO:0000256" key="3">
    <source>
        <dbReference type="ARBA" id="ARBA00022553"/>
    </source>
</evidence>
<dbReference type="Pfam" id="PF00512">
    <property type="entry name" value="HisKA"/>
    <property type="match status" value="1"/>
</dbReference>
<dbReference type="InterPro" id="IPR003661">
    <property type="entry name" value="HisK_dim/P_dom"/>
</dbReference>
<evidence type="ECO:0000256" key="5">
    <source>
        <dbReference type="ARBA" id="ARBA00022777"/>
    </source>
</evidence>
<organism evidence="10">
    <name type="scientific">uncultured Armatimonadetes bacterium</name>
    <dbReference type="NCBI Taxonomy" id="157466"/>
    <lineage>
        <taxon>Bacteria</taxon>
        <taxon>Bacillati</taxon>
        <taxon>Armatimonadota</taxon>
        <taxon>environmental samples</taxon>
    </lineage>
</organism>
<dbReference type="FunFam" id="3.30.565.10:FF:000006">
    <property type="entry name" value="Sensor histidine kinase WalK"/>
    <property type="match status" value="1"/>
</dbReference>
<proteinExistence type="predicted"/>
<dbReference type="EC" id="2.7.13.3" evidence="2"/>
<dbReference type="AlphaFoldDB" id="A0A6J4K1U1"/>
<comment type="catalytic activity">
    <reaction evidence="1">
        <text>ATP + protein L-histidine = ADP + protein N-phospho-L-histidine.</text>
        <dbReference type="EC" id="2.7.13.3"/>
    </reaction>
</comment>
<evidence type="ECO:0000256" key="2">
    <source>
        <dbReference type="ARBA" id="ARBA00012438"/>
    </source>
</evidence>
<reference evidence="10" key="1">
    <citation type="submission" date="2020-02" db="EMBL/GenBank/DDBJ databases">
        <authorList>
            <person name="Meier V. D."/>
        </authorList>
    </citation>
    <scope>NUCLEOTIDE SEQUENCE</scope>
    <source>
        <strain evidence="10">AVDCRST_MAG63</strain>
    </source>
</reference>
<protein>
    <recommendedName>
        <fullName evidence="2">histidine kinase</fullName>
        <ecNumber evidence="2">2.7.13.3</ecNumber>
    </recommendedName>
</protein>
<dbReference type="PROSITE" id="PS50109">
    <property type="entry name" value="HIS_KIN"/>
    <property type="match status" value="1"/>
</dbReference>
<keyword evidence="8" id="KW-0812">Transmembrane</keyword>
<feature type="transmembrane region" description="Helical" evidence="8">
    <location>
        <begin position="41"/>
        <end position="69"/>
    </location>
</feature>
<dbReference type="PANTHER" id="PTHR43711:SF31">
    <property type="entry name" value="HISTIDINE KINASE"/>
    <property type="match status" value="1"/>
</dbReference>
<dbReference type="SMART" id="SM00387">
    <property type="entry name" value="HATPase_c"/>
    <property type="match status" value="1"/>
</dbReference>
<feature type="transmembrane region" description="Helical" evidence="8">
    <location>
        <begin position="6"/>
        <end position="29"/>
    </location>
</feature>
<sequence length="371" mass="40655">MQVDPLSYVAAGLYWALILCWLVILLFYWREHRRLTALSPMVGTMLVVVFLDGARTLLESVYFGTWYTARTGLIPRFLYDLLSEPRYVLVPKVLNLLAALMIIGVLVRRWFPDLAAEMERQQRTEQLYAELQTAHDELQAAQESRDALTHMIVHDMRTPLTSVITGLQTVQQVGEDPALREEFVEGALVGANRLLGMVNNLLDISKMESGQMVLNQDAFPVSEAIREAADTVEALTREKGITLRLELGPGGEDARVCADREIVRRVLVNLIGNALKFTPEGGSIAVRSEPGPGGVVCVSVTDTGPGIAPEHQARIFDKFYQVQPGAVGGVASTGLGLSFCRMAVEAHGGRIGVDSAPGQGSRFWFTLPPAP</sequence>
<feature type="domain" description="Histidine kinase" evidence="9">
    <location>
        <begin position="151"/>
        <end position="371"/>
    </location>
</feature>
<evidence type="ECO:0000256" key="8">
    <source>
        <dbReference type="SAM" id="Phobius"/>
    </source>
</evidence>
<keyword evidence="4" id="KW-0808">Transferase</keyword>
<dbReference type="SUPFAM" id="SSF55874">
    <property type="entry name" value="ATPase domain of HSP90 chaperone/DNA topoisomerase II/histidine kinase"/>
    <property type="match status" value="1"/>
</dbReference>
<dbReference type="Pfam" id="PF02518">
    <property type="entry name" value="HATPase_c"/>
    <property type="match status" value="1"/>
</dbReference>
<evidence type="ECO:0000313" key="10">
    <source>
        <dbReference type="EMBL" id="CAA9293448.1"/>
    </source>
</evidence>
<evidence type="ECO:0000256" key="4">
    <source>
        <dbReference type="ARBA" id="ARBA00022679"/>
    </source>
</evidence>
<evidence type="ECO:0000259" key="9">
    <source>
        <dbReference type="PROSITE" id="PS50109"/>
    </source>
</evidence>